<organism evidence="1 2">
    <name type="scientific">Acetivibrio ethanolgignens</name>
    <dbReference type="NCBI Taxonomy" id="290052"/>
    <lineage>
        <taxon>Bacteria</taxon>
        <taxon>Bacillati</taxon>
        <taxon>Bacillota</taxon>
        <taxon>Clostridia</taxon>
        <taxon>Eubacteriales</taxon>
        <taxon>Oscillospiraceae</taxon>
        <taxon>Acetivibrio</taxon>
    </lineage>
</organism>
<protein>
    <submittedName>
        <fullName evidence="1">Uncharacterized protein</fullName>
    </submittedName>
</protein>
<dbReference type="SUPFAM" id="SSF55486">
    <property type="entry name" value="Metalloproteases ('zincins'), catalytic domain"/>
    <property type="match status" value="1"/>
</dbReference>
<reference evidence="1 2" key="1">
    <citation type="submission" date="2015-11" db="EMBL/GenBank/DDBJ databases">
        <title>Butyribacter intestini gen. nov., sp. nov., a butyric acid-producing bacterium of the family Lachnospiraceae isolated from the human faeces.</title>
        <authorList>
            <person name="Zou Y."/>
            <person name="Xue W."/>
            <person name="Luo G."/>
            <person name="Lv M."/>
        </authorList>
    </citation>
    <scope>NUCLEOTIDE SEQUENCE [LARGE SCALE GENOMIC DNA]</scope>
    <source>
        <strain evidence="1 2">ACET-33324</strain>
    </source>
</reference>
<dbReference type="OrthoDB" id="1114958at2"/>
<proteinExistence type="predicted"/>
<keyword evidence="2" id="KW-1185">Reference proteome</keyword>
<evidence type="ECO:0000313" key="2">
    <source>
        <dbReference type="Proteomes" id="UP000054874"/>
    </source>
</evidence>
<accession>A0A0V8QC14</accession>
<evidence type="ECO:0000313" key="1">
    <source>
        <dbReference type="EMBL" id="KSV58026.1"/>
    </source>
</evidence>
<dbReference type="Proteomes" id="UP000054874">
    <property type="component" value="Unassembled WGS sequence"/>
</dbReference>
<dbReference type="RefSeq" id="WP_058353728.1">
    <property type="nucleotide sequence ID" value="NZ_CABMMD010000187.1"/>
</dbReference>
<sequence>MFHKNYFLSKGLITAFTILTLLGGSVPVHAYAQEAAPLASTSFLAQGVSEESVNKRLSLLLGVLDTKVTNEERKAAYDILTKIVSLEKLRRDEALYNPDRLENIFYGKLNDYLNQLTVKYIPNSAEDAKKLTEAYTKRTSKKNPIIENIKSVLSKKDYKKITQLYQSYTEASADAEKALDELYAILLKYKSLKAEEVFYNILTADNGTIAQFTINPSTLSIKYKDPTGTGIKKLSKKQLKKYQNTWNELRRVIPDSLLKNFKEFAVSSDGFNGILAFVQQLDDNGKTWQISIDPEDMADKLEFANTVIHEYGHYLSLNSSEVFYTNEYTNSDSMVEDFDVYRETYMIGKKNSYISKFYDKFWKSFAFDRLANMENHLFYFRHSDSFINSYASTSCTEDFAECFSYYVLPPKWALTKAQQEKLDFFDSFPEIREIKQDILANMTKNKVL</sequence>
<comment type="caution">
    <text evidence="1">The sequence shown here is derived from an EMBL/GenBank/DDBJ whole genome shotgun (WGS) entry which is preliminary data.</text>
</comment>
<gene>
    <name evidence="1" type="ORF">ASU35_14240</name>
</gene>
<name>A0A0V8QC14_9FIRM</name>
<dbReference type="AlphaFoldDB" id="A0A0V8QC14"/>
<dbReference type="EMBL" id="LNAM01000187">
    <property type="protein sequence ID" value="KSV58026.1"/>
    <property type="molecule type" value="Genomic_DNA"/>
</dbReference>